<dbReference type="Pfam" id="PF00561">
    <property type="entry name" value="Abhydrolase_1"/>
    <property type="match status" value="1"/>
</dbReference>
<feature type="domain" description="AB hydrolase-1" evidence="2">
    <location>
        <begin position="34"/>
        <end position="267"/>
    </location>
</feature>
<gene>
    <name evidence="3" type="ORF">AA314_06848</name>
</gene>
<evidence type="ECO:0000313" key="4">
    <source>
        <dbReference type="Proteomes" id="UP000035579"/>
    </source>
</evidence>
<dbReference type="AlphaFoldDB" id="A0AAC8TGJ5"/>
<dbReference type="KEGG" id="age:AA314_06848"/>
<evidence type="ECO:0000313" key="3">
    <source>
        <dbReference type="EMBL" id="AKJ05222.1"/>
    </source>
</evidence>
<accession>A0AAC8TGJ5</accession>
<proteinExistence type="inferred from homology"/>
<dbReference type="Proteomes" id="UP000035579">
    <property type="component" value="Chromosome"/>
</dbReference>
<dbReference type="Gene3D" id="3.40.50.1820">
    <property type="entry name" value="alpha/beta hydrolase"/>
    <property type="match status" value="1"/>
</dbReference>
<dbReference type="EMBL" id="CP011509">
    <property type="protein sequence ID" value="AKJ05222.1"/>
    <property type="molecule type" value="Genomic_DNA"/>
</dbReference>
<dbReference type="GO" id="GO:0016787">
    <property type="term" value="F:hydrolase activity"/>
    <property type="evidence" value="ECO:0007669"/>
    <property type="project" value="UniProtKB-KW"/>
</dbReference>
<dbReference type="InterPro" id="IPR000073">
    <property type="entry name" value="AB_hydrolase_1"/>
</dbReference>
<sequence>MLHREDTSLRVSKPMAQDILSRNNVQVRGRGTQTLLFAHGFGCDQHMWRFVAPAFEADYRVVLFDYVGSGRSDLRAYNRERYSSLNGYAEDILDICQALDLKDVIFVGHSVSSMIGLLAAIREPERFHRLVFVSPSPRYLNEAPGYVGGFERQDIEELLQTMDKNYIGWANFLAPMVMNRPDRPELNQELTESFCSTDPTIARRFAEVTFFSDNRKDLPKLTVPSLIIQCSEDLIAPRQVGEYLHRNLARSTLRITRATGHCPHMSAPEETISLIKDYLEQASLS</sequence>
<protein>
    <submittedName>
        <fullName evidence="3">Hydrolase</fullName>
    </submittedName>
</protein>
<organism evidence="3 4">
    <name type="scientific">Archangium gephyra</name>
    <dbReference type="NCBI Taxonomy" id="48"/>
    <lineage>
        <taxon>Bacteria</taxon>
        <taxon>Pseudomonadati</taxon>
        <taxon>Myxococcota</taxon>
        <taxon>Myxococcia</taxon>
        <taxon>Myxococcales</taxon>
        <taxon>Cystobacterineae</taxon>
        <taxon>Archangiaceae</taxon>
        <taxon>Archangium</taxon>
    </lineage>
</organism>
<evidence type="ECO:0000259" key="2">
    <source>
        <dbReference type="Pfam" id="PF00561"/>
    </source>
</evidence>
<dbReference type="SUPFAM" id="SSF53474">
    <property type="entry name" value="alpha/beta-Hydrolases"/>
    <property type="match status" value="1"/>
</dbReference>
<dbReference type="PANTHER" id="PTHR43039">
    <property type="entry name" value="ESTERASE-RELATED"/>
    <property type="match status" value="1"/>
</dbReference>
<name>A0AAC8TGJ5_9BACT</name>
<reference evidence="3 4" key="1">
    <citation type="submission" date="2015-05" db="EMBL/GenBank/DDBJ databases">
        <title>Genome assembly of Archangium gephyra DSM 2261.</title>
        <authorList>
            <person name="Sharma G."/>
            <person name="Subramanian S."/>
        </authorList>
    </citation>
    <scope>NUCLEOTIDE SEQUENCE [LARGE SCALE GENOMIC DNA]</scope>
    <source>
        <strain evidence="3 4">DSM 2261</strain>
    </source>
</reference>
<evidence type="ECO:0000256" key="1">
    <source>
        <dbReference type="ARBA" id="ARBA00008645"/>
    </source>
</evidence>
<dbReference type="InterPro" id="IPR029058">
    <property type="entry name" value="AB_hydrolase_fold"/>
</dbReference>
<keyword evidence="3" id="KW-0378">Hydrolase</keyword>
<dbReference type="PRINTS" id="PR00111">
    <property type="entry name" value="ABHYDROLASE"/>
</dbReference>
<comment type="similarity">
    <text evidence="1">Belongs to the AB hydrolase superfamily.</text>
</comment>